<protein>
    <recommendedName>
        <fullName evidence="1">SbsC C-terminal domain-containing protein</fullName>
    </recommendedName>
</protein>
<feature type="domain" description="SbsC C-terminal" evidence="1">
    <location>
        <begin position="177"/>
        <end position="231"/>
    </location>
</feature>
<sequence length="316" mass="35536">MAGLLLTPVHFLSTEQPVSAQTVSSYDAAVKQGEKVKAITSLLNTSINQGIIQKVNTDYDLLLPEVKKLEQSIGKVPGSTNRKKLETTYLVPAKVTIERVIYEVSQYRLMLRLLDWRYGIGPDAAEYENMMLKLERLKERAAHIKQTGGYKELPPAIDAELRKIEAEIQGFIVDFRVDEYNRAMNAGNLAQMNEIYDHLTKQVKLAQQRIGKVSGSKNRQKLNDEHVVPAKVIIERSIYEISQYRLLNVISNHIAKGDIESAKQGLGTLERLKERAVKIKEAGGYAPLPQSIQRNLKEKEASVLAQIKDSEVISIN</sequence>
<comment type="caution">
    <text evidence="2">The sequence shown here is derived from an EMBL/GenBank/DDBJ whole genome shotgun (WGS) entry which is preliminary data.</text>
</comment>
<dbReference type="InterPro" id="IPR041378">
    <property type="entry name" value="S-layer_SbsC_C"/>
</dbReference>
<feature type="domain" description="SbsC C-terminal" evidence="1">
    <location>
        <begin position="23"/>
        <end position="94"/>
    </location>
</feature>
<dbReference type="Proteomes" id="UP001342826">
    <property type="component" value="Unassembled WGS sequence"/>
</dbReference>
<dbReference type="RefSeq" id="WP_328015435.1">
    <property type="nucleotide sequence ID" value="NZ_JARTFS010000011.1"/>
</dbReference>
<dbReference type="Gene3D" id="1.20.58.780">
    <property type="match status" value="2"/>
</dbReference>
<keyword evidence="3" id="KW-1185">Reference proteome</keyword>
<organism evidence="2 3">
    <name type="scientific">Metabacillus fastidiosus</name>
    <dbReference type="NCBI Taxonomy" id="1458"/>
    <lineage>
        <taxon>Bacteria</taxon>
        <taxon>Bacillati</taxon>
        <taxon>Bacillota</taxon>
        <taxon>Bacilli</taxon>
        <taxon>Bacillales</taxon>
        <taxon>Bacillaceae</taxon>
        <taxon>Metabacillus</taxon>
    </lineage>
</organism>
<dbReference type="Pfam" id="PF18058">
    <property type="entry name" value="SbsC_C"/>
    <property type="match status" value="2"/>
</dbReference>
<proteinExistence type="predicted"/>
<reference evidence="2 3" key="1">
    <citation type="submission" date="2023-03" db="EMBL/GenBank/DDBJ databases">
        <title>Bacillus Genome Sequencing.</title>
        <authorList>
            <person name="Dunlap C."/>
        </authorList>
    </citation>
    <scope>NUCLEOTIDE SEQUENCE [LARGE SCALE GENOMIC DNA]</scope>
    <source>
        <strain evidence="2 3">NRS-1717</strain>
    </source>
</reference>
<evidence type="ECO:0000313" key="3">
    <source>
        <dbReference type="Proteomes" id="UP001342826"/>
    </source>
</evidence>
<accession>A0ABU6NZZ3</accession>
<evidence type="ECO:0000259" key="1">
    <source>
        <dbReference type="Pfam" id="PF18058"/>
    </source>
</evidence>
<evidence type="ECO:0000313" key="2">
    <source>
        <dbReference type="EMBL" id="MED4402415.1"/>
    </source>
</evidence>
<name>A0ABU6NZZ3_9BACI</name>
<gene>
    <name evidence="2" type="ORF">P9271_13930</name>
</gene>
<dbReference type="EMBL" id="JARTFS010000011">
    <property type="protein sequence ID" value="MED4402415.1"/>
    <property type="molecule type" value="Genomic_DNA"/>
</dbReference>